<keyword evidence="2" id="KW-1185">Reference proteome</keyword>
<dbReference type="AlphaFoldDB" id="A0AAE9ZD22"/>
<dbReference type="EMBL" id="CP059734">
    <property type="protein sequence ID" value="WDE08507.1"/>
    <property type="molecule type" value="Genomic_DNA"/>
</dbReference>
<name>A0AAE9ZD22_9GAMM</name>
<gene>
    <name evidence="1" type="ORF">SG34_031795</name>
</gene>
<reference evidence="1 2" key="1">
    <citation type="journal article" date="2015" name="Genome Announc.">
        <title>Draft Genome Sequences of Marine Isolates of Thalassomonas viridans and Thalassomonas actiniarum.</title>
        <authorList>
            <person name="Olonade I."/>
            <person name="van Zyl L.J."/>
            <person name="Trindade M."/>
        </authorList>
    </citation>
    <scope>NUCLEOTIDE SEQUENCE [LARGE SCALE GENOMIC DNA]</scope>
    <source>
        <strain evidence="1 2">XOM25</strain>
    </source>
</reference>
<sequence length="85" mass="9635">MSRFKQSSCLLRYDGNELKLFPGPEQFTSPNVDVVVEGQSGRLWIATLDNGLVLFDTRSARLTFFVNQYCPLLFSSCRFIVIIAP</sequence>
<dbReference type="Proteomes" id="UP000032352">
    <property type="component" value="Chromosome pTvir"/>
</dbReference>
<dbReference type="Gene3D" id="2.130.10.10">
    <property type="entry name" value="YVTN repeat-like/Quinoprotein amine dehydrogenase"/>
    <property type="match status" value="1"/>
</dbReference>
<evidence type="ECO:0000313" key="2">
    <source>
        <dbReference type="Proteomes" id="UP000032352"/>
    </source>
</evidence>
<dbReference type="KEGG" id="tvd:SG34_031795"/>
<reference evidence="1 2" key="2">
    <citation type="journal article" date="2022" name="Mar. Drugs">
        <title>Bioassay-Guided Fractionation Leads to the Detection of Cholic Acid Generated by the Rare Thalassomonas sp.</title>
        <authorList>
            <person name="Pheiffer F."/>
            <person name="Schneider Y.K."/>
            <person name="Hansen E.H."/>
            <person name="Andersen J.H."/>
            <person name="Isaksson J."/>
            <person name="Busche T."/>
            <person name="R C."/>
            <person name="Kalinowski J."/>
            <person name="Zyl L.V."/>
            <person name="Trindade M."/>
        </authorList>
    </citation>
    <scope>NUCLEOTIDE SEQUENCE [LARGE SCALE GENOMIC DNA]</scope>
    <source>
        <strain evidence="1 2">XOM25</strain>
    </source>
</reference>
<proteinExistence type="predicted"/>
<accession>A0AAE9ZD22</accession>
<evidence type="ECO:0000313" key="1">
    <source>
        <dbReference type="EMBL" id="WDE08507.1"/>
    </source>
</evidence>
<organism evidence="1 2">
    <name type="scientific">Thalassomonas viridans</name>
    <dbReference type="NCBI Taxonomy" id="137584"/>
    <lineage>
        <taxon>Bacteria</taxon>
        <taxon>Pseudomonadati</taxon>
        <taxon>Pseudomonadota</taxon>
        <taxon>Gammaproteobacteria</taxon>
        <taxon>Alteromonadales</taxon>
        <taxon>Colwelliaceae</taxon>
        <taxon>Thalassomonas</taxon>
    </lineage>
</organism>
<protein>
    <submittedName>
        <fullName evidence="1">Uncharacterized protein</fullName>
    </submittedName>
</protein>
<dbReference type="RefSeq" id="WP_044839082.1">
    <property type="nucleotide sequence ID" value="NZ_CP059734.1"/>
</dbReference>
<dbReference type="InterPro" id="IPR015943">
    <property type="entry name" value="WD40/YVTN_repeat-like_dom_sf"/>
</dbReference>